<dbReference type="AlphaFoldDB" id="A0A4R3JQM2"/>
<evidence type="ECO:0000313" key="6">
    <source>
        <dbReference type="Proteomes" id="UP000702954"/>
    </source>
</evidence>
<gene>
    <name evidence="4" type="ORF">EDD74_10543</name>
    <name evidence="3" type="ORF">FAEUMB_00940</name>
</gene>
<protein>
    <submittedName>
        <fullName evidence="4">Microcystin degradation protein MlrC</fullName>
    </submittedName>
</protein>
<dbReference type="Pfam" id="PF07364">
    <property type="entry name" value="DUF1485"/>
    <property type="match status" value="1"/>
</dbReference>
<evidence type="ECO:0000259" key="1">
    <source>
        <dbReference type="Pfam" id="PF07171"/>
    </source>
</evidence>
<evidence type="ECO:0000313" key="3">
    <source>
        <dbReference type="EMBL" id="GBU03553.1"/>
    </source>
</evidence>
<feature type="domain" description="Microcystin LR degradation protein MlrC N-terminal" evidence="2">
    <location>
        <begin position="3"/>
        <end position="286"/>
    </location>
</feature>
<dbReference type="InterPro" id="IPR010799">
    <property type="entry name" value="MlrC_C"/>
</dbReference>
<keyword evidence="6" id="KW-1185">Reference proteome</keyword>
<evidence type="ECO:0000313" key="5">
    <source>
        <dbReference type="Proteomes" id="UP000294613"/>
    </source>
</evidence>
<organism evidence="4 5">
    <name type="scientific">Faecalimonas umbilicata</name>
    <dbReference type="NCBI Taxonomy" id="1912855"/>
    <lineage>
        <taxon>Bacteria</taxon>
        <taxon>Bacillati</taxon>
        <taxon>Bacillota</taxon>
        <taxon>Clostridia</taxon>
        <taxon>Lachnospirales</taxon>
        <taxon>Lachnospiraceae</taxon>
        <taxon>Faecalimonas</taxon>
    </lineage>
</organism>
<evidence type="ECO:0000259" key="2">
    <source>
        <dbReference type="Pfam" id="PF07364"/>
    </source>
</evidence>
<dbReference type="InterPro" id="IPR015995">
    <property type="entry name" value="MlrC_N"/>
</dbReference>
<dbReference type="RefSeq" id="WP_116440917.1">
    <property type="nucleotide sequence ID" value="NZ_AP031411.1"/>
</dbReference>
<dbReference type="Proteomes" id="UP000702954">
    <property type="component" value="Unassembled WGS sequence"/>
</dbReference>
<reference evidence="4 5" key="2">
    <citation type="submission" date="2019-03" db="EMBL/GenBank/DDBJ databases">
        <title>Genomic Encyclopedia of Type Strains, Phase IV (KMG-IV): sequencing the most valuable type-strain genomes for metagenomic binning, comparative biology and taxonomic classification.</title>
        <authorList>
            <person name="Goeker M."/>
        </authorList>
    </citation>
    <scope>NUCLEOTIDE SEQUENCE [LARGE SCALE GENOMIC DNA]</scope>
    <source>
        <strain evidence="4 5">DSM 103426</strain>
    </source>
</reference>
<dbReference type="EMBL" id="BHEO01000002">
    <property type="protein sequence ID" value="GBU03553.1"/>
    <property type="molecule type" value="Genomic_DNA"/>
</dbReference>
<comment type="caution">
    <text evidence="4">The sequence shown here is derived from an EMBL/GenBank/DDBJ whole genome shotgun (WGS) entry which is preliminary data.</text>
</comment>
<feature type="domain" description="Microcystin LR degradation protein MlrC C-terminal" evidence="1">
    <location>
        <begin position="304"/>
        <end position="475"/>
    </location>
</feature>
<evidence type="ECO:0000313" key="4">
    <source>
        <dbReference type="EMBL" id="TCS69057.1"/>
    </source>
</evidence>
<proteinExistence type="predicted"/>
<dbReference type="EMBL" id="SLZV01000005">
    <property type="protein sequence ID" value="TCS69057.1"/>
    <property type="molecule type" value="Genomic_DNA"/>
</dbReference>
<dbReference type="Pfam" id="PF07171">
    <property type="entry name" value="MlrC_C"/>
    <property type="match status" value="1"/>
</dbReference>
<name>A0A4R3JQM2_9FIRM</name>
<dbReference type="Proteomes" id="UP000294613">
    <property type="component" value="Unassembled WGS sequence"/>
</dbReference>
<sequence>MKRVLVASMMHESNSFNPIIAGENDFGVVRGEKLFERNPKNDPLRGVMDTLQEQGYEVVPTLFASAVPNGEVDHDFYMGLKAEILERARQAQEEKPLDAITLALHGSMRVKGLGDAEGYLLEELREMFPDIPIFCALDMHTTMTVRMHENCDGFVGFKCAPHTDRYETGIHAAQMTIAALENHVQAKSAWVKVPILIAGEQSSTTVEPMKGLITKLRETEKKEGILAASYLMGFPWADNEDSSVAVYVVAEEQELADREALRLAEIIWNTRNDFCFQTETYTEEETLNVAFDAIANGQELPVYLSDSGDNPTAGSSSDCTGFLKRIMDDPRTEQLKTPVLYGGIYDPEATLACKGKVGEEVTITFGAKFDTTTTQPITATGTVKAYVEKWKKTSIPCDIALFSSCGVDVVLAEGHIGYVSPDVFTDLGRDPKEADIVVCKLGYLTADQDAIAKRSIMALTKGSTNEDLKTLNYTKVPRPIFPLDEEFAYEAKDNLVVK</sequence>
<reference evidence="3 6" key="1">
    <citation type="journal article" date="2018" name="Int. J. Syst. Evol. Microbiol.">
        <title>Draft Genome Sequence of Faecalimonas umbilicata JCM 30896T, an Acetate-Producing Bacterium Isolated from Human Feces.</title>
        <authorList>
            <person name="Sakamoto M."/>
            <person name="Ikeyama N."/>
            <person name="Yuki M."/>
            <person name="Ohkuma M."/>
        </authorList>
    </citation>
    <scope>NUCLEOTIDE SEQUENCE [LARGE SCALE GENOMIC DNA]</scope>
    <source>
        <strain evidence="3 6">EGH7</strain>
    </source>
</reference>
<accession>A0A4R3JQM2</accession>
<dbReference type="GeneID" id="97505680"/>